<evidence type="ECO:0000256" key="2">
    <source>
        <dbReference type="SAM" id="MobiDB-lite"/>
    </source>
</evidence>
<dbReference type="SUPFAM" id="SSF54909">
    <property type="entry name" value="Dimeric alpha+beta barrel"/>
    <property type="match status" value="1"/>
</dbReference>
<dbReference type="InterPro" id="IPR005545">
    <property type="entry name" value="YCII"/>
</dbReference>
<comment type="caution">
    <text evidence="4">The sequence shown here is derived from an EMBL/GenBank/DDBJ whole genome shotgun (WGS) entry which is preliminary data.</text>
</comment>
<protein>
    <recommendedName>
        <fullName evidence="3">YCII-related domain-containing protein</fullName>
    </recommendedName>
</protein>
<gene>
    <name evidence="4" type="ORF">FF041_30720</name>
</gene>
<comment type="similarity">
    <text evidence="1">Belongs to the YciI family.</text>
</comment>
<sequence length="142" mass="15440">MRIGSLHRLQINSRSDPPGSSGNRSTQKEKRRAVQYALIYFYDPAEAGPGGDEEVKEWINLDNELTEAGIKVHEAGFHPGTEGKTVTVRDGGAAVEDGVAAGSTVAGYYVLDVPDEHTAVSWAQRIPAARYGRVEIRQVTVF</sequence>
<evidence type="ECO:0000313" key="5">
    <source>
        <dbReference type="Proteomes" id="UP000419138"/>
    </source>
</evidence>
<evidence type="ECO:0000259" key="3">
    <source>
        <dbReference type="Pfam" id="PF03795"/>
    </source>
</evidence>
<keyword evidence="5" id="KW-1185">Reference proteome</keyword>
<dbReference type="OrthoDB" id="668782at2"/>
<dbReference type="Proteomes" id="UP000419138">
    <property type="component" value="Unassembled WGS sequence"/>
</dbReference>
<feature type="domain" description="YCII-related" evidence="3">
    <location>
        <begin position="42"/>
        <end position="142"/>
    </location>
</feature>
<reference evidence="4 5" key="1">
    <citation type="submission" date="2019-05" db="EMBL/GenBank/DDBJ databases">
        <title>Comparative genomics and metabolomics analyses of clavulanic acid producing Streptomyces species provides insight into specialized metabolism and evolution of beta-lactam biosynthetic gene clusters.</title>
        <authorList>
            <person name="Moore M.A."/>
            <person name="Cruz-Morales P."/>
            <person name="Barona Gomez F."/>
            <person name="Kapil T."/>
        </authorList>
    </citation>
    <scope>NUCLEOTIDE SEQUENCE [LARGE SCALE GENOMIC DNA]</scope>
    <source>
        <strain evidence="4 5">NRRL 5741</strain>
    </source>
</reference>
<evidence type="ECO:0000256" key="1">
    <source>
        <dbReference type="ARBA" id="ARBA00007689"/>
    </source>
</evidence>
<feature type="compositionally biased region" description="Polar residues" evidence="2">
    <location>
        <begin position="10"/>
        <end position="25"/>
    </location>
</feature>
<name>A0A646KQQ9_STRJU</name>
<dbReference type="Pfam" id="PF03795">
    <property type="entry name" value="YCII"/>
    <property type="match status" value="1"/>
</dbReference>
<proteinExistence type="inferred from homology"/>
<dbReference type="AlphaFoldDB" id="A0A646KQQ9"/>
<accession>A0A646KQQ9</accession>
<dbReference type="PANTHER" id="PTHR35174">
    <property type="entry name" value="BLL7171 PROTEIN-RELATED"/>
    <property type="match status" value="1"/>
</dbReference>
<dbReference type="PANTHER" id="PTHR35174:SF3">
    <property type="entry name" value="BLL7171 PROTEIN"/>
    <property type="match status" value="1"/>
</dbReference>
<organism evidence="4 5">
    <name type="scientific">Streptomyces jumonjinensis</name>
    <dbReference type="NCBI Taxonomy" id="1945"/>
    <lineage>
        <taxon>Bacteria</taxon>
        <taxon>Bacillati</taxon>
        <taxon>Actinomycetota</taxon>
        <taxon>Actinomycetes</taxon>
        <taxon>Kitasatosporales</taxon>
        <taxon>Streptomycetaceae</taxon>
        <taxon>Streptomyces</taxon>
    </lineage>
</organism>
<feature type="region of interest" description="Disordered" evidence="2">
    <location>
        <begin position="1"/>
        <end position="29"/>
    </location>
</feature>
<dbReference type="Gene3D" id="3.30.70.1060">
    <property type="entry name" value="Dimeric alpha+beta barrel"/>
    <property type="match status" value="1"/>
</dbReference>
<evidence type="ECO:0000313" key="4">
    <source>
        <dbReference type="EMBL" id="MQT04377.1"/>
    </source>
</evidence>
<dbReference type="EMBL" id="VCLA01000191">
    <property type="protein sequence ID" value="MQT04377.1"/>
    <property type="molecule type" value="Genomic_DNA"/>
</dbReference>
<dbReference type="InterPro" id="IPR011008">
    <property type="entry name" value="Dimeric_a/b-barrel"/>
</dbReference>